<evidence type="ECO:0000313" key="2">
    <source>
        <dbReference type="Proteomes" id="UP000548304"/>
    </source>
</evidence>
<reference evidence="1 2" key="1">
    <citation type="submission" date="2020-07" db="EMBL/GenBank/DDBJ databases">
        <title>Genomic Encyclopedia of Type Strains, Phase III (KMG-III): the genomes of soil and plant-associated and newly described type strains.</title>
        <authorList>
            <person name="Whitman W."/>
        </authorList>
    </citation>
    <scope>NUCLEOTIDE SEQUENCE [LARGE SCALE GENOMIC DNA]</scope>
    <source>
        <strain evidence="1 2">CECT 8576</strain>
    </source>
</reference>
<name>A0A852YTI7_9ACTN</name>
<accession>A0A852YTI7</accession>
<evidence type="ECO:0000313" key="1">
    <source>
        <dbReference type="EMBL" id="NYH77410.1"/>
    </source>
</evidence>
<comment type="caution">
    <text evidence="1">The sequence shown here is derived from an EMBL/GenBank/DDBJ whole genome shotgun (WGS) entry which is preliminary data.</text>
</comment>
<keyword evidence="2" id="KW-1185">Reference proteome</keyword>
<organism evidence="1 2">
    <name type="scientific">Actinopolyspora biskrensis</name>
    <dbReference type="NCBI Taxonomy" id="1470178"/>
    <lineage>
        <taxon>Bacteria</taxon>
        <taxon>Bacillati</taxon>
        <taxon>Actinomycetota</taxon>
        <taxon>Actinomycetes</taxon>
        <taxon>Actinopolysporales</taxon>
        <taxon>Actinopolysporaceae</taxon>
        <taxon>Actinopolyspora</taxon>
    </lineage>
</organism>
<dbReference type="Proteomes" id="UP000548304">
    <property type="component" value="Unassembled WGS sequence"/>
</dbReference>
<gene>
    <name evidence="1" type="ORF">FHR84_000724</name>
</gene>
<dbReference type="AlphaFoldDB" id="A0A852YTI7"/>
<sequence length="128" mass="14321">MSHDLPTRWVEHELHWHAHRSERSSSAKLRRTYDPDAVLLTPQAGAEWIAEQLTRYSAETIAIEWRTPWGVALDGPGVRDAARDRHALAAGLSVDALIATTTGDLHLHIDPHTPEQCPHHKSQATFTV</sequence>
<dbReference type="EMBL" id="JACBYW010000001">
    <property type="protein sequence ID" value="NYH77410.1"/>
    <property type="molecule type" value="Genomic_DNA"/>
</dbReference>
<dbReference type="RefSeq" id="WP_179533949.1">
    <property type="nucleotide sequence ID" value="NZ_JACBYW010000001.1"/>
</dbReference>
<proteinExistence type="predicted"/>
<protein>
    <submittedName>
        <fullName evidence="1">Uncharacterized protein</fullName>
    </submittedName>
</protein>